<name>K3WKJ0_GLOUD</name>
<dbReference type="InParanoid" id="K3WKJ0"/>
<comment type="subcellular location">
    <subcellularLocation>
        <location evidence="1">Membrane</location>
        <topology evidence="1">Multi-pass membrane protein</topology>
    </subcellularLocation>
</comment>
<dbReference type="GO" id="GO:0019706">
    <property type="term" value="F:protein-cysteine S-palmitoyltransferase activity"/>
    <property type="evidence" value="ECO:0007669"/>
    <property type="project" value="UniProtKB-EC"/>
</dbReference>
<keyword evidence="6" id="KW-0732">Signal</keyword>
<evidence type="ECO:0000256" key="6">
    <source>
        <dbReference type="SAM" id="SignalP"/>
    </source>
</evidence>
<keyword evidence="5" id="KW-0808">Transferase</keyword>
<comment type="similarity">
    <text evidence="5">Belongs to the DHHC palmitoyltransferase family.</text>
</comment>
<dbReference type="GO" id="GO:0016020">
    <property type="term" value="C:membrane"/>
    <property type="evidence" value="ECO:0007669"/>
    <property type="project" value="UniProtKB-SubCell"/>
</dbReference>
<dbReference type="InterPro" id="IPR001594">
    <property type="entry name" value="Palmitoyltrfase_DHHC"/>
</dbReference>
<dbReference type="EMBL" id="GL376633">
    <property type="status" value="NOT_ANNOTATED_CDS"/>
    <property type="molecule type" value="Genomic_DNA"/>
</dbReference>
<organism evidence="8 9">
    <name type="scientific">Globisporangium ultimum (strain ATCC 200006 / CBS 805.95 / DAOM BR144)</name>
    <name type="common">Pythium ultimum</name>
    <dbReference type="NCBI Taxonomy" id="431595"/>
    <lineage>
        <taxon>Eukaryota</taxon>
        <taxon>Sar</taxon>
        <taxon>Stramenopiles</taxon>
        <taxon>Oomycota</taxon>
        <taxon>Peronosporomycetes</taxon>
        <taxon>Pythiales</taxon>
        <taxon>Pythiaceae</taxon>
        <taxon>Globisporangium</taxon>
    </lineage>
</organism>
<dbReference type="STRING" id="431595.K3WKJ0"/>
<evidence type="ECO:0000256" key="4">
    <source>
        <dbReference type="ARBA" id="ARBA00023136"/>
    </source>
</evidence>
<comment type="domain">
    <text evidence="5">The DHHC domain is required for palmitoyltransferase activity.</text>
</comment>
<evidence type="ECO:0000256" key="3">
    <source>
        <dbReference type="ARBA" id="ARBA00022989"/>
    </source>
</evidence>
<evidence type="ECO:0000256" key="5">
    <source>
        <dbReference type="RuleBase" id="RU079119"/>
    </source>
</evidence>
<dbReference type="EnsemblProtists" id="PYU1_T005482">
    <property type="protein sequence ID" value="PYU1_T005482"/>
    <property type="gene ID" value="PYU1_G005471"/>
</dbReference>
<feature type="signal peptide" evidence="6">
    <location>
        <begin position="1"/>
        <end position="34"/>
    </location>
</feature>
<accession>K3WKJ0</accession>
<feature type="chain" id="PRO_5003871174" description="Palmitoyltransferase" evidence="6">
    <location>
        <begin position="35"/>
        <end position="82"/>
    </location>
</feature>
<dbReference type="PROSITE" id="PS50216">
    <property type="entry name" value="DHHC"/>
    <property type="match status" value="1"/>
</dbReference>
<evidence type="ECO:0000256" key="2">
    <source>
        <dbReference type="ARBA" id="ARBA00022692"/>
    </source>
</evidence>
<feature type="domain" description="Palmitoyltransferase DHHC" evidence="7">
    <location>
        <begin position="1"/>
        <end position="29"/>
    </location>
</feature>
<keyword evidence="9" id="KW-1185">Reference proteome</keyword>
<reference evidence="8" key="3">
    <citation type="submission" date="2015-02" db="UniProtKB">
        <authorList>
            <consortium name="EnsemblProtists"/>
        </authorList>
    </citation>
    <scope>IDENTIFICATION</scope>
    <source>
        <strain evidence="8">DAOM BR144</strain>
    </source>
</reference>
<comment type="catalytic activity">
    <reaction evidence="5">
        <text>L-cysteinyl-[protein] + hexadecanoyl-CoA = S-hexadecanoyl-L-cysteinyl-[protein] + CoA</text>
        <dbReference type="Rhea" id="RHEA:36683"/>
        <dbReference type="Rhea" id="RHEA-COMP:10131"/>
        <dbReference type="Rhea" id="RHEA-COMP:11032"/>
        <dbReference type="ChEBI" id="CHEBI:29950"/>
        <dbReference type="ChEBI" id="CHEBI:57287"/>
        <dbReference type="ChEBI" id="CHEBI:57379"/>
        <dbReference type="ChEBI" id="CHEBI:74151"/>
        <dbReference type="EC" id="2.3.1.225"/>
    </reaction>
</comment>
<dbReference type="EC" id="2.3.1.225" evidence="5"/>
<keyword evidence="5" id="KW-0012">Acyltransferase</keyword>
<dbReference type="Pfam" id="PF01529">
    <property type="entry name" value="DHHC"/>
    <property type="match status" value="1"/>
</dbReference>
<dbReference type="HOGENOM" id="CLU_2565504_0_0_1"/>
<dbReference type="Proteomes" id="UP000019132">
    <property type="component" value="Unassembled WGS sequence"/>
</dbReference>
<evidence type="ECO:0000313" key="9">
    <source>
        <dbReference type="Proteomes" id="UP000019132"/>
    </source>
</evidence>
<sequence>MDHHCSWVNNCIGFGNHKFYLLFNLYVLLKGAHSEERFTVNGSTSPPSCLYCDISPFAVSAMASGNAPSGTPSGLVSMAGTH</sequence>
<dbReference type="AlphaFoldDB" id="K3WKJ0"/>
<protein>
    <recommendedName>
        <fullName evidence="5">Palmitoyltransferase</fullName>
        <ecNumber evidence="5">2.3.1.225</ecNumber>
    </recommendedName>
</protein>
<reference evidence="9" key="1">
    <citation type="journal article" date="2010" name="Genome Biol.">
        <title>Genome sequence of the necrotrophic plant pathogen Pythium ultimum reveals original pathogenicity mechanisms and effector repertoire.</title>
        <authorList>
            <person name="Levesque C.A."/>
            <person name="Brouwer H."/>
            <person name="Cano L."/>
            <person name="Hamilton J.P."/>
            <person name="Holt C."/>
            <person name="Huitema E."/>
            <person name="Raffaele S."/>
            <person name="Robideau G.P."/>
            <person name="Thines M."/>
            <person name="Win J."/>
            <person name="Zerillo M.M."/>
            <person name="Beakes G.W."/>
            <person name="Boore J.L."/>
            <person name="Busam D."/>
            <person name="Dumas B."/>
            <person name="Ferriera S."/>
            <person name="Fuerstenberg S.I."/>
            <person name="Gachon C.M."/>
            <person name="Gaulin E."/>
            <person name="Govers F."/>
            <person name="Grenville-Briggs L."/>
            <person name="Horner N."/>
            <person name="Hostetler J."/>
            <person name="Jiang R.H."/>
            <person name="Johnson J."/>
            <person name="Krajaejun T."/>
            <person name="Lin H."/>
            <person name="Meijer H.J."/>
            <person name="Moore B."/>
            <person name="Morris P."/>
            <person name="Phuntmart V."/>
            <person name="Puiu D."/>
            <person name="Shetty J."/>
            <person name="Stajich J.E."/>
            <person name="Tripathy S."/>
            <person name="Wawra S."/>
            <person name="van West P."/>
            <person name="Whitty B.R."/>
            <person name="Coutinho P.M."/>
            <person name="Henrissat B."/>
            <person name="Martin F."/>
            <person name="Thomas P.D."/>
            <person name="Tyler B.M."/>
            <person name="De Vries R.P."/>
            <person name="Kamoun S."/>
            <person name="Yandell M."/>
            <person name="Tisserat N."/>
            <person name="Buell C.R."/>
        </authorList>
    </citation>
    <scope>NUCLEOTIDE SEQUENCE</scope>
    <source>
        <strain evidence="9">DAOM:BR144</strain>
    </source>
</reference>
<reference evidence="9" key="2">
    <citation type="submission" date="2010-04" db="EMBL/GenBank/DDBJ databases">
        <authorList>
            <person name="Buell R."/>
            <person name="Hamilton J."/>
            <person name="Hostetler J."/>
        </authorList>
    </citation>
    <scope>NUCLEOTIDE SEQUENCE [LARGE SCALE GENOMIC DNA]</scope>
    <source>
        <strain evidence="9">DAOM:BR144</strain>
    </source>
</reference>
<keyword evidence="3" id="KW-1133">Transmembrane helix</keyword>
<proteinExistence type="inferred from homology"/>
<keyword evidence="4" id="KW-0472">Membrane</keyword>
<evidence type="ECO:0000259" key="7">
    <source>
        <dbReference type="Pfam" id="PF01529"/>
    </source>
</evidence>
<evidence type="ECO:0000256" key="1">
    <source>
        <dbReference type="ARBA" id="ARBA00004141"/>
    </source>
</evidence>
<evidence type="ECO:0000313" key="8">
    <source>
        <dbReference type="EnsemblProtists" id="PYU1_T005482"/>
    </source>
</evidence>
<keyword evidence="2" id="KW-0812">Transmembrane</keyword>
<dbReference type="VEuPathDB" id="FungiDB:PYU1_G005471"/>